<dbReference type="EMBL" id="BGPR01067023">
    <property type="protein sequence ID" value="GBO41398.1"/>
    <property type="molecule type" value="Genomic_DNA"/>
</dbReference>
<evidence type="ECO:0000313" key="2">
    <source>
        <dbReference type="Proteomes" id="UP000499080"/>
    </source>
</evidence>
<evidence type="ECO:0000313" key="1">
    <source>
        <dbReference type="EMBL" id="GBO41398.1"/>
    </source>
</evidence>
<name>A0A4Y2WX26_ARAVE</name>
<accession>A0A4Y2WX26</accession>
<proteinExistence type="predicted"/>
<dbReference type="AlphaFoldDB" id="A0A4Y2WX26"/>
<keyword evidence="2" id="KW-1185">Reference proteome</keyword>
<reference evidence="1 2" key="1">
    <citation type="journal article" date="2019" name="Sci. Rep.">
        <title>Orb-weaving spider Araneus ventricosus genome elucidates the spidroin gene catalogue.</title>
        <authorList>
            <person name="Kono N."/>
            <person name="Nakamura H."/>
            <person name="Ohtoshi R."/>
            <person name="Moran D.A.P."/>
            <person name="Shinohara A."/>
            <person name="Yoshida Y."/>
            <person name="Fujiwara M."/>
            <person name="Mori M."/>
            <person name="Tomita M."/>
            <person name="Arakawa K."/>
        </authorList>
    </citation>
    <scope>NUCLEOTIDE SEQUENCE [LARGE SCALE GENOMIC DNA]</scope>
</reference>
<protein>
    <submittedName>
        <fullName evidence="1">Uncharacterized protein</fullName>
    </submittedName>
</protein>
<dbReference type="OrthoDB" id="8300378at2759"/>
<comment type="caution">
    <text evidence="1">The sequence shown here is derived from an EMBL/GenBank/DDBJ whole genome shotgun (WGS) entry which is preliminary data.</text>
</comment>
<sequence>MVLSLAIAIYKGNCYLLNWDVKSVGIIGMLGIKTLSPLAMPVITVARTTFGPKCDGGTEAETQSNSSQVLSLPQLLEEANPHQAVDKPDQIQLAATRSQMKLSYAEAAKLNNKRKKPTLLLYPSEENDKEIEEIVTEKN</sequence>
<gene>
    <name evidence="1" type="ORF">AVEN_44623_1</name>
</gene>
<dbReference type="Proteomes" id="UP000499080">
    <property type="component" value="Unassembled WGS sequence"/>
</dbReference>
<organism evidence="1 2">
    <name type="scientific">Araneus ventricosus</name>
    <name type="common">Orbweaver spider</name>
    <name type="synonym">Epeira ventricosa</name>
    <dbReference type="NCBI Taxonomy" id="182803"/>
    <lineage>
        <taxon>Eukaryota</taxon>
        <taxon>Metazoa</taxon>
        <taxon>Ecdysozoa</taxon>
        <taxon>Arthropoda</taxon>
        <taxon>Chelicerata</taxon>
        <taxon>Arachnida</taxon>
        <taxon>Araneae</taxon>
        <taxon>Araneomorphae</taxon>
        <taxon>Entelegynae</taxon>
        <taxon>Araneoidea</taxon>
        <taxon>Araneidae</taxon>
        <taxon>Araneus</taxon>
    </lineage>
</organism>